<dbReference type="InterPro" id="IPR039744">
    <property type="entry name" value="RIbosomal_uS14_euk_arc"/>
</dbReference>
<feature type="binding site" evidence="7">
    <location>
        <position position="19"/>
    </location>
    <ligand>
        <name>Zn(2+)</name>
        <dbReference type="ChEBI" id="CHEBI:29105"/>
    </ligand>
</feature>
<gene>
    <name evidence="7" type="primary">rps14</name>
    <name evidence="8" type="ORF">EF806_01085</name>
</gene>
<evidence type="ECO:0000256" key="5">
    <source>
        <dbReference type="ARBA" id="ARBA00022980"/>
    </source>
</evidence>
<feature type="binding site" evidence="7">
    <location>
        <position position="37"/>
    </location>
    <ligand>
        <name>Zn(2+)</name>
        <dbReference type="ChEBI" id="CHEBI:29105"/>
    </ligand>
</feature>
<dbReference type="InterPro" id="IPR043140">
    <property type="entry name" value="Ribosomal_uS14_sf"/>
</dbReference>
<accession>A0A520KTU6</accession>
<dbReference type="Pfam" id="PF00253">
    <property type="entry name" value="Ribosomal_S14"/>
    <property type="match status" value="1"/>
</dbReference>
<dbReference type="SUPFAM" id="SSF57716">
    <property type="entry name" value="Glucocorticoid receptor-like (DNA-binding domain)"/>
    <property type="match status" value="1"/>
</dbReference>
<keyword evidence="5 7" id="KW-0689">Ribosomal protein</keyword>
<comment type="function">
    <text evidence="7">Binds 16S rRNA, required for the assembly of 30S particles.</text>
</comment>
<feature type="binding site" evidence="7">
    <location>
        <position position="40"/>
    </location>
    <ligand>
        <name>Zn(2+)</name>
        <dbReference type="ChEBI" id="CHEBI:29105"/>
    </ligand>
</feature>
<keyword evidence="6 7" id="KW-0687">Ribonucleoprotein</keyword>
<evidence type="ECO:0000256" key="2">
    <source>
        <dbReference type="ARBA" id="ARBA00022730"/>
    </source>
</evidence>
<name>A0A520KTU6_METT2</name>
<dbReference type="GO" id="GO:0019843">
    <property type="term" value="F:rRNA binding"/>
    <property type="evidence" value="ECO:0007669"/>
    <property type="project" value="UniProtKB-UniRule"/>
</dbReference>
<keyword evidence="4 7" id="KW-0694">RNA-binding</keyword>
<evidence type="ECO:0000256" key="3">
    <source>
        <dbReference type="ARBA" id="ARBA00022833"/>
    </source>
</evidence>
<dbReference type="InterPro" id="IPR023676">
    <property type="entry name" value="Ribosomal_uS14_arc"/>
</dbReference>
<comment type="caution">
    <text evidence="8">The sequence shown here is derived from an EMBL/GenBank/DDBJ whole genome shotgun (WGS) entry which is preliminary data.</text>
</comment>
<dbReference type="Gene3D" id="4.10.830.10">
    <property type="entry name" value="30s Ribosomal Protein S14, Chain N"/>
    <property type="match status" value="1"/>
</dbReference>
<comment type="similarity">
    <text evidence="7">Belongs to the universal ribosomal protein uS14 family. Zinc-binding uS14 subfamily.</text>
</comment>
<evidence type="ECO:0000313" key="9">
    <source>
        <dbReference type="Proteomes" id="UP000317158"/>
    </source>
</evidence>
<evidence type="ECO:0000313" key="8">
    <source>
        <dbReference type="EMBL" id="RZN65514.1"/>
    </source>
</evidence>
<protein>
    <recommendedName>
        <fullName evidence="7">Small ribosomal subunit protein uS14</fullName>
    </recommendedName>
</protein>
<dbReference type="NCBIfam" id="NF004424">
    <property type="entry name" value="PRK05766.1"/>
    <property type="match status" value="1"/>
</dbReference>
<reference evidence="8 9" key="1">
    <citation type="journal article" date="2019" name="Nat. Microbiol.">
        <title>Wide diversity of methane and short-chain alkane metabolisms in uncultured archaea.</title>
        <authorList>
            <person name="Borrel G."/>
            <person name="Adam P.S."/>
            <person name="McKay L.J."/>
            <person name="Chen L.X."/>
            <person name="Sierra-Garcia I.N."/>
            <person name="Sieber C.M."/>
            <person name="Letourneur Q."/>
            <person name="Ghozlane A."/>
            <person name="Andersen G.L."/>
            <person name="Li W.J."/>
            <person name="Hallam S.J."/>
            <person name="Muyzer G."/>
            <person name="de Oliveira V.M."/>
            <person name="Inskeep W.P."/>
            <person name="Banfield J.F."/>
            <person name="Gribaldo S."/>
        </authorList>
    </citation>
    <scope>NUCLEOTIDE SEQUENCE [LARGE SCALE GENOMIC DNA]</scope>
    <source>
        <strain evidence="8">NM1a</strain>
    </source>
</reference>
<dbReference type="GO" id="GO:0002181">
    <property type="term" value="P:cytoplasmic translation"/>
    <property type="evidence" value="ECO:0007669"/>
    <property type="project" value="TreeGrafter"/>
</dbReference>
<dbReference type="Proteomes" id="UP000317158">
    <property type="component" value="Unassembled WGS sequence"/>
</dbReference>
<dbReference type="PANTHER" id="PTHR12010">
    <property type="entry name" value="40S RIBOSOMAL PROTEIN S29"/>
    <property type="match status" value="1"/>
</dbReference>
<dbReference type="EMBL" id="RXIF01000002">
    <property type="protein sequence ID" value="RZN65514.1"/>
    <property type="molecule type" value="Genomic_DNA"/>
</dbReference>
<evidence type="ECO:0000256" key="7">
    <source>
        <dbReference type="HAMAP-Rule" id="MF_01364"/>
    </source>
</evidence>
<dbReference type="PANTHER" id="PTHR12010:SF2">
    <property type="entry name" value="40S RIBOSOMAL PROTEIN S29"/>
    <property type="match status" value="1"/>
</dbReference>
<dbReference type="HAMAP" id="MF_01364_A">
    <property type="entry name" value="Ribosomal_uS14_2_A"/>
    <property type="match status" value="1"/>
</dbReference>
<dbReference type="InterPro" id="IPR001209">
    <property type="entry name" value="Ribosomal_uS14"/>
</dbReference>
<comment type="subunit">
    <text evidence="7">Part of the 30S ribosomal subunit.</text>
</comment>
<dbReference type="PROSITE" id="PS00527">
    <property type="entry name" value="RIBOSOMAL_S14"/>
    <property type="match status" value="1"/>
</dbReference>
<dbReference type="AlphaFoldDB" id="A0A520KTU6"/>
<keyword evidence="1 7" id="KW-0479">Metal-binding</keyword>
<keyword evidence="3 7" id="KW-0862">Zinc</keyword>
<feature type="binding site" evidence="7">
    <location>
        <position position="22"/>
    </location>
    <ligand>
        <name>Zn(2+)</name>
        <dbReference type="ChEBI" id="CHEBI:29105"/>
    </ligand>
</feature>
<dbReference type="GO" id="GO:0008270">
    <property type="term" value="F:zinc ion binding"/>
    <property type="evidence" value="ECO:0007669"/>
    <property type="project" value="UniProtKB-UniRule"/>
</dbReference>
<dbReference type="FunFam" id="4.10.830.10:FF:000002">
    <property type="entry name" value="40S ribosomal protein S29"/>
    <property type="match status" value="1"/>
</dbReference>
<sequence length="54" mass="6464">MKSSNKHSGKVFGRGANRCYRCGRRQGLIRRYNIYLCRQCFRELAGELGFKKYW</sequence>
<proteinExistence type="inferred from homology"/>
<comment type="cofactor">
    <cofactor evidence="7">
        <name>Zn(2+)</name>
        <dbReference type="ChEBI" id="CHEBI:29105"/>
    </cofactor>
    <text evidence="7">Binds 1 zinc ion per subunit.</text>
</comment>
<evidence type="ECO:0000256" key="4">
    <source>
        <dbReference type="ARBA" id="ARBA00022884"/>
    </source>
</evidence>
<dbReference type="InterPro" id="IPR018271">
    <property type="entry name" value="Ribosomal_uS14_CS"/>
</dbReference>
<organism evidence="8 9">
    <name type="scientific">Methanoliparum thermophilum</name>
    <dbReference type="NCBI Taxonomy" id="2491083"/>
    <lineage>
        <taxon>Archaea</taxon>
        <taxon>Methanobacteriati</taxon>
        <taxon>Methanobacteriota</taxon>
        <taxon>Candidatus Methanoliparia</taxon>
        <taxon>Candidatus Methanoliparales</taxon>
        <taxon>Candidatus Methanoliparaceae</taxon>
        <taxon>Candidatus Methanoliparum</taxon>
    </lineage>
</organism>
<evidence type="ECO:0000256" key="1">
    <source>
        <dbReference type="ARBA" id="ARBA00022723"/>
    </source>
</evidence>
<evidence type="ECO:0000256" key="6">
    <source>
        <dbReference type="ARBA" id="ARBA00023274"/>
    </source>
</evidence>
<dbReference type="GO" id="GO:0003735">
    <property type="term" value="F:structural constituent of ribosome"/>
    <property type="evidence" value="ECO:0007669"/>
    <property type="project" value="InterPro"/>
</dbReference>
<dbReference type="GO" id="GO:0022627">
    <property type="term" value="C:cytosolic small ribosomal subunit"/>
    <property type="evidence" value="ECO:0007669"/>
    <property type="project" value="TreeGrafter"/>
</dbReference>
<keyword evidence="2 7" id="KW-0699">rRNA-binding</keyword>